<proteinExistence type="predicted"/>
<evidence type="ECO:0000256" key="2">
    <source>
        <dbReference type="SAM" id="SignalP"/>
    </source>
</evidence>
<gene>
    <name evidence="4" type="ORF">ACFQGL_11630</name>
</gene>
<sequence>MRASAIAVSTVFIAALLGAGCAADPPHATGTAAPLTTGPPAAGPSSLAAPTGTAGGFSPTDIAWLQLTVAQIERLLPVLDLVPARTTDPAWRRLTTQLEATHRADLDRARRLLAESGAPATNPHEGHDMPGMVTAEELSALRSATGKPFHRLLAGHLRANLTQSVRIATAEQKGGAHPRTTALATAVVRTGNAELARLDRIDQPPTAVPVAGHRR</sequence>
<dbReference type="Pfam" id="PF03713">
    <property type="entry name" value="DUF305"/>
    <property type="match status" value="1"/>
</dbReference>
<keyword evidence="2" id="KW-0732">Signal</keyword>
<dbReference type="InterPro" id="IPR012347">
    <property type="entry name" value="Ferritin-like"/>
</dbReference>
<dbReference type="Proteomes" id="UP001596226">
    <property type="component" value="Unassembled WGS sequence"/>
</dbReference>
<comment type="caution">
    <text evidence="4">The sequence shown here is derived from an EMBL/GenBank/DDBJ whole genome shotgun (WGS) entry which is preliminary data.</text>
</comment>
<feature type="domain" description="DUF305" evidence="3">
    <location>
        <begin position="80"/>
        <end position="200"/>
    </location>
</feature>
<evidence type="ECO:0000256" key="1">
    <source>
        <dbReference type="SAM" id="MobiDB-lite"/>
    </source>
</evidence>
<dbReference type="PROSITE" id="PS51257">
    <property type="entry name" value="PROKAR_LIPOPROTEIN"/>
    <property type="match status" value="1"/>
</dbReference>
<keyword evidence="5" id="KW-1185">Reference proteome</keyword>
<evidence type="ECO:0000313" key="5">
    <source>
        <dbReference type="Proteomes" id="UP001596226"/>
    </source>
</evidence>
<protein>
    <submittedName>
        <fullName evidence="4">DUF305 domain-containing protein</fullName>
    </submittedName>
</protein>
<evidence type="ECO:0000259" key="3">
    <source>
        <dbReference type="Pfam" id="PF03713"/>
    </source>
</evidence>
<reference evidence="5" key="1">
    <citation type="journal article" date="2019" name="Int. J. Syst. Evol. Microbiol.">
        <title>The Global Catalogue of Microorganisms (GCM) 10K type strain sequencing project: providing services to taxonomists for standard genome sequencing and annotation.</title>
        <authorList>
            <consortium name="The Broad Institute Genomics Platform"/>
            <consortium name="The Broad Institute Genome Sequencing Center for Infectious Disease"/>
            <person name="Wu L."/>
            <person name="Ma J."/>
        </authorList>
    </citation>
    <scope>NUCLEOTIDE SEQUENCE [LARGE SCALE GENOMIC DNA]</scope>
    <source>
        <strain evidence="5">CGMCC 4.7144</strain>
    </source>
</reference>
<dbReference type="Gene3D" id="1.20.1260.10">
    <property type="match status" value="1"/>
</dbReference>
<accession>A0ABW1H3Z0</accession>
<feature type="region of interest" description="Disordered" evidence="1">
    <location>
        <begin position="30"/>
        <end position="53"/>
    </location>
</feature>
<dbReference type="InterPro" id="IPR005183">
    <property type="entry name" value="DUF305_CopM-like"/>
</dbReference>
<organism evidence="4 5">
    <name type="scientific">Micromonospora vulcania</name>
    <dbReference type="NCBI Taxonomy" id="1441873"/>
    <lineage>
        <taxon>Bacteria</taxon>
        <taxon>Bacillati</taxon>
        <taxon>Actinomycetota</taxon>
        <taxon>Actinomycetes</taxon>
        <taxon>Micromonosporales</taxon>
        <taxon>Micromonosporaceae</taxon>
        <taxon>Micromonospora</taxon>
    </lineage>
</organism>
<feature type="signal peptide" evidence="2">
    <location>
        <begin position="1"/>
        <end position="22"/>
    </location>
</feature>
<feature type="compositionally biased region" description="Low complexity" evidence="1">
    <location>
        <begin position="30"/>
        <end position="50"/>
    </location>
</feature>
<evidence type="ECO:0000313" key="4">
    <source>
        <dbReference type="EMBL" id="MFC5923991.1"/>
    </source>
</evidence>
<feature type="chain" id="PRO_5046517972" evidence="2">
    <location>
        <begin position="23"/>
        <end position="215"/>
    </location>
</feature>
<dbReference type="EMBL" id="JBHSQS010000006">
    <property type="protein sequence ID" value="MFC5923991.1"/>
    <property type="molecule type" value="Genomic_DNA"/>
</dbReference>
<dbReference type="RefSeq" id="WP_377509804.1">
    <property type="nucleotide sequence ID" value="NZ_JBHSQS010000006.1"/>
</dbReference>
<name>A0ABW1H3Z0_9ACTN</name>